<keyword evidence="2" id="KW-1185">Reference proteome</keyword>
<reference evidence="1 2" key="1">
    <citation type="submission" date="2024-04" db="EMBL/GenBank/DDBJ databases">
        <title>Novel species of the genus Ideonella isolated from streams.</title>
        <authorList>
            <person name="Lu H."/>
        </authorList>
    </citation>
    <scope>NUCLEOTIDE SEQUENCE [LARGE SCALE GENOMIC DNA]</scope>
    <source>
        <strain evidence="1 2">DXS22W</strain>
    </source>
</reference>
<dbReference type="RefSeq" id="WP_341411883.1">
    <property type="nucleotide sequence ID" value="NZ_JBBUTH010000009.1"/>
</dbReference>
<name>A0ABU9CJZ1_9BURK</name>
<sequence>MPPAPRARTPNALPTSGAAGIGRRRLMGAALGAGLLPAARLSVAGQAGAGAPRLALVILRGGLDGLAAVPVPGDPAFANARGALAAPPATAATGAPLRLDDTFALHPALGRLHALYQQGDAAVLHAVGLPYQERSHFDAQQLLESGGRRPFELDSGWLGRVLAELPGAPAGSSAARGLALQAAVPLVLRGNAVVDTWLPPQRNEPAPDALADLGQRVAQLYAGDAALAAAFERARRLHAPGPEMAAQGMASGAGPAGNAARLAALGTQAAAFLTRPDGPQTVVLEMGGWDTHANQANALAGNLAALDALLDALHQGLAAATSTAGSGPAPWARTLVLVVTEFGRTVAPNGTQGTDHGSGAAAFALGGAVRGGRVLADWPGLAPRERTEGRDLRSTTDLRALFKTALHQHLGLPLATVHGRALPGSEHLGLLPLLRS</sequence>
<proteinExistence type="predicted"/>
<accession>A0ABU9CJZ1</accession>
<comment type="caution">
    <text evidence="1">The sequence shown here is derived from an EMBL/GenBank/DDBJ whole genome shotgun (WGS) entry which is preliminary data.</text>
</comment>
<evidence type="ECO:0000313" key="1">
    <source>
        <dbReference type="EMBL" id="MEK8052165.1"/>
    </source>
</evidence>
<protein>
    <submittedName>
        <fullName evidence="1">DUF1501 domain-containing protein</fullName>
    </submittedName>
</protein>
<dbReference type="PANTHER" id="PTHR43737:SF1">
    <property type="entry name" value="DUF1501 DOMAIN-CONTAINING PROTEIN"/>
    <property type="match status" value="1"/>
</dbReference>
<dbReference type="PROSITE" id="PS51318">
    <property type="entry name" value="TAT"/>
    <property type="match status" value="1"/>
</dbReference>
<gene>
    <name evidence="1" type="ORF">AACH10_18075</name>
</gene>
<evidence type="ECO:0000313" key="2">
    <source>
        <dbReference type="Proteomes" id="UP001365405"/>
    </source>
</evidence>
<organism evidence="1 2">
    <name type="scientific">Pseudaquabacterium inlustre</name>
    <dbReference type="NCBI Taxonomy" id="2984192"/>
    <lineage>
        <taxon>Bacteria</taxon>
        <taxon>Pseudomonadati</taxon>
        <taxon>Pseudomonadota</taxon>
        <taxon>Betaproteobacteria</taxon>
        <taxon>Burkholderiales</taxon>
        <taxon>Sphaerotilaceae</taxon>
        <taxon>Pseudaquabacterium</taxon>
    </lineage>
</organism>
<dbReference type="PANTHER" id="PTHR43737">
    <property type="entry name" value="BLL7424 PROTEIN"/>
    <property type="match status" value="1"/>
</dbReference>
<dbReference type="Proteomes" id="UP001365405">
    <property type="component" value="Unassembled WGS sequence"/>
</dbReference>
<dbReference type="InterPro" id="IPR010869">
    <property type="entry name" value="DUF1501"/>
</dbReference>
<dbReference type="InterPro" id="IPR006311">
    <property type="entry name" value="TAT_signal"/>
</dbReference>
<dbReference type="EMBL" id="JBBUTH010000009">
    <property type="protein sequence ID" value="MEK8052165.1"/>
    <property type="molecule type" value="Genomic_DNA"/>
</dbReference>
<dbReference type="Pfam" id="PF07394">
    <property type="entry name" value="DUF1501"/>
    <property type="match status" value="1"/>
</dbReference>